<reference evidence="1" key="1">
    <citation type="submission" date="2023-03" db="EMBL/GenBank/DDBJ databases">
        <title>Massive genome expansion in bonnet fungi (Mycena s.s.) driven by repeated elements and novel gene families across ecological guilds.</title>
        <authorList>
            <consortium name="Lawrence Berkeley National Laboratory"/>
            <person name="Harder C.B."/>
            <person name="Miyauchi S."/>
            <person name="Viragh M."/>
            <person name="Kuo A."/>
            <person name="Thoen E."/>
            <person name="Andreopoulos B."/>
            <person name="Lu D."/>
            <person name="Skrede I."/>
            <person name="Drula E."/>
            <person name="Henrissat B."/>
            <person name="Morin E."/>
            <person name="Kohler A."/>
            <person name="Barry K."/>
            <person name="LaButti K."/>
            <person name="Morin E."/>
            <person name="Salamov A."/>
            <person name="Lipzen A."/>
            <person name="Mereny Z."/>
            <person name="Hegedus B."/>
            <person name="Baldrian P."/>
            <person name="Stursova M."/>
            <person name="Weitz H."/>
            <person name="Taylor A."/>
            <person name="Grigoriev I.V."/>
            <person name="Nagy L.G."/>
            <person name="Martin F."/>
            <person name="Kauserud H."/>
        </authorList>
    </citation>
    <scope>NUCLEOTIDE SEQUENCE</scope>
    <source>
        <strain evidence="1">9284</strain>
    </source>
</reference>
<proteinExistence type="predicted"/>
<evidence type="ECO:0000313" key="1">
    <source>
        <dbReference type="EMBL" id="KAJ7609625.1"/>
    </source>
</evidence>
<gene>
    <name evidence="1" type="ORF">FB45DRAFT_1010351</name>
</gene>
<comment type="caution">
    <text evidence="1">The sequence shown here is derived from an EMBL/GenBank/DDBJ whole genome shotgun (WGS) entry which is preliminary data.</text>
</comment>
<sequence>MSGINSGKFVADSSGVKPTPIGLTAFCVLQAVDDKAAQGGARVATIRCCGAVVVMEAEAVGGYESADNPARSWSVVDGEGLRPLNTWWWLMTEFGRKTTNVNNALFFSLISPLSVPSSRQFLLSDTSSTSQQCYPTPSSQRRFGRGLEVLTGDLQPRVRSGD</sequence>
<protein>
    <submittedName>
        <fullName evidence="1">Uncharacterized protein</fullName>
    </submittedName>
</protein>
<accession>A0AAD7B466</accession>
<dbReference type="Proteomes" id="UP001221142">
    <property type="component" value="Unassembled WGS sequence"/>
</dbReference>
<dbReference type="AlphaFoldDB" id="A0AAD7B466"/>
<name>A0AAD7B466_9AGAR</name>
<keyword evidence="2" id="KW-1185">Reference proteome</keyword>
<dbReference type="EMBL" id="JARKIF010000039">
    <property type="protein sequence ID" value="KAJ7609625.1"/>
    <property type="molecule type" value="Genomic_DNA"/>
</dbReference>
<evidence type="ECO:0000313" key="2">
    <source>
        <dbReference type="Proteomes" id="UP001221142"/>
    </source>
</evidence>
<organism evidence="1 2">
    <name type="scientific">Roridomyces roridus</name>
    <dbReference type="NCBI Taxonomy" id="1738132"/>
    <lineage>
        <taxon>Eukaryota</taxon>
        <taxon>Fungi</taxon>
        <taxon>Dikarya</taxon>
        <taxon>Basidiomycota</taxon>
        <taxon>Agaricomycotina</taxon>
        <taxon>Agaricomycetes</taxon>
        <taxon>Agaricomycetidae</taxon>
        <taxon>Agaricales</taxon>
        <taxon>Marasmiineae</taxon>
        <taxon>Mycenaceae</taxon>
        <taxon>Roridomyces</taxon>
    </lineage>
</organism>